<evidence type="ECO:0000259" key="3">
    <source>
        <dbReference type="Pfam" id="PF14368"/>
    </source>
</evidence>
<dbReference type="Gene3D" id="3.30.505.50">
    <property type="entry name" value="Sigma 54 modulation/S30EA ribosomal protein, C-terminal domain"/>
    <property type="match status" value="1"/>
</dbReference>
<dbReference type="Pfam" id="PF16321">
    <property type="entry name" value="Ribosom_S30AE_C"/>
    <property type="match status" value="1"/>
</dbReference>
<dbReference type="AlphaFoldDB" id="A0AAQ3L213"/>
<feature type="domain" description="Bifunctional inhibitor/plant lipid transfer protein/seed storage helical" evidence="3">
    <location>
        <begin position="11"/>
        <end position="98"/>
    </location>
</feature>
<dbReference type="FunFam" id="3.30.160.100:FF:000006">
    <property type="entry name" value="Ribosome-binding factor PSRP1, chloroplastic"/>
    <property type="match status" value="1"/>
</dbReference>
<dbReference type="GO" id="GO:0045900">
    <property type="term" value="P:negative regulation of translational elongation"/>
    <property type="evidence" value="ECO:0007669"/>
    <property type="project" value="TreeGrafter"/>
</dbReference>
<evidence type="ECO:0000259" key="4">
    <source>
        <dbReference type="Pfam" id="PF16321"/>
    </source>
</evidence>
<dbReference type="GO" id="GO:0022627">
    <property type="term" value="C:cytosolic small ribosomal subunit"/>
    <property type="evidence" value="ECO:0007669"/>
    <property type="project" value="TreeGrafter"/>
</dbReference>
<organism evidence="5 6">
    <name type="scientific">Canna indica</name>
    <name type="common">Indian-shot</name>
    <dbReference type="NCBI Taxonomy" id="4628"/>
    <lineage>
        <taxon>Eukaryota</taxon>
        <taxon>Viridiplantae</taxon>
        <taxon>Streptophyta</taxon>
        <taxon>Embryophyta</taxon>
        <taxon>Tracheophyta</taxon>
        <taxon>Spermatophyta</taxon>
        <taxon>Magnoliopsida</taxon>
        <taxon>Liliopsida</taxon>
        <taxon>Zingiberales</taxon>
        <taxon>Cannaceae</taxon>
        <taxon>Canna</taxon>
    </lineage>
</organism>
<dbReference type="InterPro" id="IPR034694">
    <property type="entry name" value="HPF_long/plastid"/>
</dbReference>
<dbReference type="InterPro" id="IPR003489">
    <property type="entry name" value="RHF/RaiA"/>
</dbReference>
<evidence type="ECO:0000313" key="5">
    <source>
        <dbReference type="EMBL" id="WOL16751.1"/>
    </source>
</evidence>
<dbReference type="PANTHER" id="PTHR33231">
    <property type="entry name" value="30S RIBOSOMAL PROTEIN"/>
    <property type="match status" value="1"/>
</dbReference>
<dbReference type="InterPro" id="IPR016140">
    <property type="entry name" value="Bifunc_inhib/LTP/seed_store"/>
</dbReference>
<feature type="signal peptide" evidence="2">
    <location>
        <begin position="1"/>
        <end position="24"/>
    </location>
</feature>
<name>A0AAQ3L213_9LILI</name>
<accession>A0AAQ3L213</accession>
<dbReference type="InterPro" id="IPR032528">
    <property type="entry name" value="Ribosom_S30AE_C"/>
</dbReference>
<dbReference type="EMBL" id="CP136897">
    <property type="protein sequence ID" value="WOL16751.1"/>
    <property type="molecule type" value="Genomic_DNA"/>
</dbReference>
<evidence type="ECO:0000256" key="2">
    <source>
        <dbReference type="SAM" id="SignalP"/>
    </source>
</evidence>
<keyword evidence="6" id="KW-1185">Reference proteome</keyword>
<sequence>MERRNLAVAVVVVAMAATLGMSEGQTPSCLSNLMDCRQSDLNSTANPSPKCCQSLNEAVKNDLTCLCTALNDPNLSKTFNVTTEQIHRIAKSCGVADACDGSSYQGDAKKMTWMGMYGFVPLVDQRPRYLYHLPLLLFPKTSLLPGNTPHYYSRPMATVAWTAAGVAFNTNFFPGSTARPLSKTSAAGRTARSLPSQFLGNAVSVIELGVSSPRSGTRSVAVRMSWHGPLSSVRLIVQGKNLDMTDAVKQHVEEKVGKAVQKHSHLVREVDVRLSLRGGEVGRGPRLCRCEVTLFSKKHRVIRAEEEAETVYGSIDLVSSVLQRKLRKIKEKDTDHGRHMRGFNRLKVRDVELKGVDDVGEEEEEEEEGDVEGFTPGEEDVELLGQIVRTKYFDMPPLTVEEAKEQLENLDHSFYAFRNDETGEINILYKRKEGGYGLIIPKDDKVGDLGTLEPAHESAVTEQISG</sequence>
<dbReference type="InterPro" id="IPR036312">
    <property type="entry name" value="Bifun_inhib/LTP/seed_sf"/>
</dbReference>
<dbReference type="InterPro" id="IPR038416">
    <property type="entry name" value="Ribosom_S30AE_C_sf"/>
</dbReference>
<dbReference type="HAMAP" id="MF_00839">
    <property type="entry name" value="HPF"/>
    <property type="match status" value="1"/>
</dbReference>
<dbReference type="Proteomes" id="UP001327560">
    <property type="component" value="Chromosome 8"/>
</dbReference>
<evidence type="ECO:0000313" key="6">
    <source>
        <dbReference type="Proteomes" id="UP001327560"/>
    </source>
</evidence>
<dbReference type="PANTHER" id="PTHR33231:SF1">
    <property type="entry name" value="30S RIBOSOMAL PROTEIN"/>
    <property type="match status" value="1"/>
</dbReference>
<dbReference type="GO" id="GO:0043024">
    <property type="term" value="F:ribosomal small subunit binding"/>
    <property type="evidence" value="ECO:0007669"/>
    <property type="project" value="TreeGrafter"/>
</dbReference>
<dbReference type="SUPFAM" id="SSF69754">
    <property type="entry name" value="Ribosome binding protein Y (YfiA homologue)"/>
    <property type="match status" value="1"/>
</dbReference>
<dbReference type="NCBIfam" id="TIGR00741">
    <property type="entry name" value="yfiA"/>
    <property type="match status" value="1"/>
</dbReference>
<dbReference type="Gene3D" id="3.30.160.100">
    <property type="entry name" value="Ribosome hibernation promotion factor-like"/>
    <property type="match status" value="1"/>
</dbReference>
<evidence type="ECO:0000256" key="1">
    <source>
        <dbReference type="ARBA" id="ARBA00022845"/>
    </source>
</evidence>
<keyword evidence="2" id="KW-0732">Signal</keyword>
<feature type="domain" description="Sigma 54 modulation/S30EA ribosomal protein C-terminal" evidence="4">
    <location>
        <begin position="386"/>
        <end position="438"/>
    </location>
</feature>
<keyword evidence="1" id="KW-0810">Translation regulation</keyword>
<dbReference type="InterPro" id="IPR036567">
    <property type="entry name" value="RHF-like"/>
</dbReference>
<dbReference type="Gene3D" id="1.10.110.10">
    <property type="entry name" value="Plant lipid-transfer and hydrophobic proteins"/>
    <property type="match status" value="1"/>
</dbReference>
<feature type="chain" id="PRO_5043017567" evidence="2">
    <location>
        <begin position="25"/>
        <end position="466"/>
    </location>
</feature>
<reference evidence="5 6" key="1">
    <citation type="submission" date="2023-10" db="EMBL/GenBank/DDBJ databases">
        <title>Chromosome-scale genome assembly provides insights into flower coloration mechanisms of Canna indica.</title>
        <authorList>
            <person name="Li C."/>
        </authorList>
    </citation>
    <scope>NUCLEOTIDE SEQUENCE [LARGE SCALE GENOMIC DNA]</scope>
    <source>
        <tissue evidence="5">Flower</tissue>
    </source>
</reference>
<gene>
    <name evidence="5" type="ORF">Cni_G25539</name>
</gene>
<dbReference type="Pfam" id="PF02482">
    <property type="entry name" value="Ribosomal_S30AE"/>
    <property type="match status" value="1"/>
</dbReference>
<dbReference type="InterPro" id="IPR050574">
    <property type="entry name" value="HPF/YfiA_ribosome-assoc"/>
</dbReference>
<dbReference type="CDD" id="cd00552">
    <property type="entry name" value="RaiA"/>
    <property type="match status" value="1"/>
</dbReference>
<dbReference type="CDD" id="cd00010">
    <property type="entry name" value="AAI_LTSS"/>
    <property type="match status" value="1"/>
</dbReference>
<protein>
    <submittedName>
        <fullName evidence="5">Ribosome-binding factor PSRP1, chloroplastic</fullName>
    </submittedName>
</protein>
<dbReference type="FunFam" id="3.30.505.50:FF:000003">
    <property type="entry name" value="ribosome-binding factor PSRP1, chloroplastic"/>
    <property type="match status" value="1"/>
</dbReference>
<dbReference type="SUPFAM" id="SSF47699">
    <property type="entry name" value="Bifunctional inhibitor/lipid-transfer protein/seed storage 2S albumin"/>
    <property type="match status" value="1"/>
</dbReference>
<dbReference type="Pfam" id="PF14368">
    <property type="entry name" value="LTP_2"/>
    <property type="match status" value="1"/>
</dbReference>
<proteinExistence type="inferred from homology"/>